<dbReference type="InterPro" id="IPR036188">
    <property type="entry name" value="FAD/NAD-bd_sf"/>
</dbReference>
<accession>A0A938BQ27</accession>
<protein>
    <submittedName>
        <fullName evidence="6">NAD(P)/FAD-dependent oxidoreductase</fullName>
    </submittedName>
</protein>
<dbReference type="EMBL" id="VGIY01000033">
    <property type="protein sequence ID" value="MBM3316697.1"/>
    <property type="molecule type" value="Genomic_DNA"/>
</dbReference>
<evidence type="ECO:0000256" key="2">
    <source>
        <dbReference type="ARBA" id="ARBA00022630"/>
    </source>
</evidence>
<evidence type="ECO:0000259" key="4">
    <source>
        <dbReference type="Pfam" id="PF03486"/>
    </source>
</evidence>
<dbReference type="SUPFAM" id="SSF51905">
    <property type="entry name" value="FAD/NAD(P)-binding domain"/>
    <property type="match status" value="1"/>
</dbReference>
<evidence type="ECO:0000259" key="5">
    <source>
        <dbReference type="Pfam" id="PF22780"/>
    </source>
</evidence>
<dbReference type="PRINTS" id="PR00368">
    <property type="entry name" value="FADPNR"/>
</dbReference>
<name>A0A938BQ27_UNCEI</name>
<evidence type="ECO:0000256" key="3">
    <source>
        <dbReference type="ARBA" id="ARBA00022827"/>
    </source>
</evidence>
<dbReference type="NCBIfam" id="TIGR00275">
    <property type="entry name" value="aminoacetone oxidase family FAD-binding enzyme"/>
    <property type="match status" value="1"/>
</dbReference>
<dbReference type="InterPro" id="IPR057661">
    <property type="entry name" value="RsdA/BaiN/AoA(So)_Rossmann"/>
</dbReference>
<dbReference type="PANTHER" id="PTHR42887">
    <property type="entry name" value="OS12G0638800 PROTEIN"/>
    <property type="match status" value="1"/>
</dbReference>
<dbReference type="InterPro" id="IPR023166">
    <property type="entry name" value="BaiN-like_dom_sf"/>
</dbReference>
<reference evidence="6" key="1">
    <citation type="submission" date="2019-03" db="EMBL/GenBank/DDBJ databases">
        <title>Lake Tanganyika Metagenome-Assembled Genomes (MAGs).</title>
        <authorList>
            <person name="Tran P."/>
        </authorList>
    </citation>
    <scope>NUCLEOTIDE SEQUENCE</scope>
    <source>
        <strain evidence="6">M_DeepCast_400m_m2_100</strain>
    </source>
</reference>
<sequence length="419" mass="44692">MPPSRVIVVGAGPAGLMAAGQAAARGAETLLLERMERPGRKLIITGRGRCNLTNSSPLAEFIPHFGRQGDFLRQAFHRFFSDDLIGFLTDRGVATVTERGGRVFPASQAAGEVARAMVRWVEECGAVIRTHSRVTRLRIEGGRVMGVHLGAAGVERADAVVLATGGISYPETGSTGDGQRLAAAAGHAIEPLRPALVPLVTAGDTARRLQGLSLRNVRAGLRLDGRRGAEEFGEMLFTHFGVSGPIVLTLSGRAVDALRAGSEVALAIDLKPGLDERQLDARLQRDLQAAGRRRFATILKELLPRKLIPVCADLTGIATEMPGHQIDAAQRRRLGRWLKDFRLPVTGHRPPAEAIITAGGVSLREVDPRTLESRIVPGLHFAGEILDLQADTGGYNLQAAFSTGWLAGRAAAGVRENAD</sequence>
<dbReference type="InterPro" id="IPR055178">
    <property type="entry name" value="RsdA/BaiN/AoA(So)-like_dom"/>
</dbReference>
<keyword evidence="3" id="KW-0274">FAD</keyword>
<dbReference type="AlphaFoldDB" id="A0A938BQ27"/>
<dbReference type="SUPFAM" id="SSF160996">
    <property type="entry name" value="HI0933 insert domain-like"/>
    <property type="match status" value="1"/>
</dbReference>
<dbReference type="PANTHER" id="PTHR42887:SF2">
    <property type="entry name" value="OS12G0638800 PROTEIN"/>
    <property type="match status" value="1"/>
</dbReference>
<evidence type="ECO:0000256" key="1">
    <source>
        <dbReference type="ARBA" id="ARBA00001974"/>
    </source>
</evidence>
<feature type="domain" description="RsdA/BaiN/AoA(So)-like insert" evidence="5">
    <location>
        <begin position="193"/>
        <end position="356"/>
    </location>
</feature>
<comment type="cofactor">
    <cofactor evidence="1">
        <name>FAD</name>
        <dbReference type="ChEBI" id="CHEBI:57692"/>
    </cofactor>
</comment>
<keyword evidence="2" id="KW-0285">Flavoprotein</keyword>
<dbReference type="Pfam" id="PF03486">
    <property type="entry name" value="HI0933_like"/>
    <property type="match status" value="1"/>
</dbReference>
<evidence type="ECO:0000313" key="6">
    <source>
        <dbReference type="EMBL" id="MBM3316697.1"/>
    </source>
</evidence>
<dbReference type="PRINTS" id="PR00411">
    <property type="entry name" value="PNDRDTASEI"/>
</dbReference>
<proteinExistence type="predicted"/>
<dbReference type="Gene3D" id="1.10.8.260">
    <property type="entry name" value="HI0933 insert domain-like"/>
    <property type="match status" value="1"/>
</dbReference>
<organism evidence="6 7">
    <name type="scientific">Eiseniibacteriota bacterium</name>
    <dbReference type="NCBI Taxonomy" id="2212470"/>
    <lineage>
        <taxon>Bacteria</taxon>
        <taxon>Candidatus Eiseniibacteriota</taxon>
    </lineage>
</organism>
<dbReference type="Pfam" id="PF22780">
    <property type="entry name" value="HI0933_like_1st"/>
    <property type="match status" value="1"/>
</dbReference>
<gene>
    <name evidence="6" type="ORF">FJY75_02485</name>
</gene>
<dbReference type="Gene3D" id="3.50.50.60">
    <property type="entry name" value="FAD/NAD(P)-binding domain"/>
    <property type="match status" value="1"/>
</dbReference>
<dbReference type="Gene3D" id="2.40.30.10">
    <property type="entry name" value="Translation factors"/>
    <property type="match status" value="1"/>
</dbReference>
<evidence type="ECO:0000313" key="7">
    <source>
        <dbReference type="Proteomes" id="UP000748308"/>
    </source>
</evidence>
<dbReference type="InterPro" id="IPR004792">
    <property type="entry name" value="BaiN-like"/>
</dbReference>
<feature type="domain" description="RsdA/BaiN/AoA(So)-like Rossmann fold-like" evidence="4">
    <location>
        <begin position="5"/>
        <end position="409"/>
    </location>
</feature>
<dbReference type="Proteomes" id="UP000748308">
    <property type="component" value="Unassembled WGS sequence"/>
</dbReference>
<comment type="caution">
    <text evidence="6">The sequence shown here is derived from an EMBL/GenBank/DDBJ whole genome shotgun (WGS) entry which is preliminary data.</text>
</comment>